<evidence type="ECO:0000256" key="3">
    <source>
        <dbReference type="ARBA" id="ARBA00022741"/>
    </source>
</evidence>
<feature type="site" description="Important for serine binding" evidence="8">
    <location>
        <position position="445"/>
    </location>
</feature>
<dbReference type="PIRSF" id="PIRSF001529">
    <property type="entry name" value="Ser-tRNA-synth_IIa"/>
    <property type="match status" value="1"/>
</dbReference>
<feature type="binding site" evidence="9">
    <location>
        <begin position="400"/>
        <end position="403"/>
    </location>
    <ligand>
        <name>ATP</name>
        <dbReference type="ChEBI" id="CHEBI:30616"/>
    </ligand>
</feature>
<proteinExistence type="predicted"/>
<dbReference type="GeneID" id="19204562"/>
<dbReference type="UniPathway" id="UPA00906">
    <property type="reaction ID" value="UER00895"/>
</dbReference>
<accession>A0A5M3N6L2</accession>
<dbReference type="Gene3D" id="3.30.930.10">
    <property type="entry name" value="Bira Bifunctional Protein, Domain 2"/>
    <property type="match status" value="1"/>
</dbReference>
<dbReference type="OMA" id="EQNCIDR"/>
<evidence type="ECO:0000256" key="4">
    <source>
        <dbReference type="ARBA" id="ARBA00022840"/>
    </source>
</evidence>
<keyword evidence="5 12" id="KW-0030">Aminoacyl-tRNA synthetase</keyword>
<dbReference type="SUPFAM" id="SSF46589">
    <property type="entry name" value="tRNA-binding arm"/>
    <property type="match status" value="1"/>
</dbReference>
<dbReference type="InterPro" id="IPR002317">
    <property type="entry name" value="Ser-tRNA-ligase_type_1"/>
</dbReference>
<dbReference type="NCBIfam" id="TIGR00414">
    <property type="entry name" value="serS"/>
    <property type="match status" value="1"/>
</dbReference>
<dbReference type="GO" id="GO:0004828">
    <property type="term" value="F:serine-tRNA ligase activity"/>
    <property type="evidence" value="ECO:0007669"/>
    <property type="project" value="UniProtKB-EC"/>
</dbReference>
<feature type="binding site" evidence="8">
    <location>
        <position position="313"/>
    </location>
    <ligand>
        <name>L-serine</name>
        <dbReference type="ChEBI" id="CHEBI:33384"/>
    </ligand>
</feature>
<evidence type="ECO:0000313" key="12">
    <source>
        <dbReference type="EMBL" id="EIW87072.1"/>
    </source>
</evidence>
<dbReference type="PANTHER" id="PTHR11778">
    <property type="entry name" value="SERYL-TRNA SYNTHETASE"/>
    <property type="match status" value="1"/>
</dbReference>
<evidence type="ECO:0000313" key="13">
    <source>
        <dbReference type="Proteomes" id="UP000053558"/>
    </source>
</evidence>
<dbReference type="PROSITE" id="PS50862">
    <property type="entry name" value="AA_TRNA_LIGASE_II"/>
    <property type="match status" value="1"/>
</dbReference>
<reference evidence="13" key="1">
    <citation type="journal article" date="2012" name="Science">
        <title>The Paleozoic origin of enzymatic lignin decomposition reconstructed from 31 fungal genomes.</title>
        <authorList>
            <person name="Floudas D."/>
            <person name="Binder M."/>
            <person name="Riley R."/>
            <person name="Barry K."/>
            <person name="Blanchette R.A."/>
            <person name="Henrissat B."/>
            <person name="Martinez A.T."/>
            <person name="Otillar R."/>
            <person name="Spatafora J.W."/>
            <person name="Yadav J.S."/>
            <person name="Aerts A."/>
            <person name="Benoit I."/>
            <person name="Boyd A."/>
            <person name="Carlson A."/>
            <person name="Copeland A."/>
            <person name="Coutinho P.M."/>
            <person name="de Vries R.P."/>
            <person name="Ferreira P."/>
            <person name="Findley K."/>
            <person name="Foster B."/>
            <person name="Gaskell J."/>
            <person name="Glotzer D."/>
            <person name="Gorecki P."/>
            <person name="Heitman J."/>
            <person name="Hesse C."/>
            <person name="Hori C."/>
            <person name="Igarashi K."/>
            <person name="Jurgens J.A."/>
            <person name="Kallen N."/>
            <person name="Kersten P."/>
            <person name="Kohler A."/>
            <person name="Kuees U."/>
            <person name="Kumar T.K.A."/>
            <person name="Kuo A."/>
            <person name="LaButti K."/>
            <person name="Larrondo L.F."/>
            <person name="Lindquist E."/>
            <person name="Ling A."/>
            <person name="Lombard V."/>
            <person name="Lucas S."/>
            <person name="Lundell T."/>
            <person name="Martin R."/>
            <person name="McLaughlin D.J."/>
            <person name="Morgenstern I."/>
            <person name="Morin E."/>
            <person name="Murat C."/>
            <person name="Nagy L.G."/>
            <person name="Nolan M."/>
            <person name="Ohm R.A."/>
            <person name="Patyshakuliyeva A."/>
            <person name="Rokas A."/>
            <person name="Ruiz-Duenas F.J."/>
            <person name="Sabat G."/>
            <person name="Salamov A."/>
            <person name="Samejima M."/>
            <person name="Schmutz J."/>
            <person name="Slot J.C."/>
            <person name="St John F."/>
            <person name="Stenlid J."/>
            <person name="Sun H."/>
            <person name="Sun S."/>
            <person name="Syed K."/>
            <person name="Tsang A."/>
            <person name="Wiebenga A."/>
            <person name="Young D."/>
            <person name="Pisabarro A."/>
            <person name="Eastwood D.C."/>
            <person name="Martin F."/>
            <person name="Cullen D."/>
            <person name="Grigoriev I.V."/>
            <person name="Hibbett D.S."/>
        </authorList>
    </citation>
    <scope>NUCLEOTIDE SEQUENCE [LARGE SCALE GENOMIC DNA]</scope>
    <source>
        <strain evidence="13">RWD-64-598 SS2</strain>
    </source>
</reference>
<keyword evidence="3" id="KW-0547">Nucleotide-binding</keyword>
<keyword evidence="4 9" id="KW-0067">ATP-binding</keyword>
<dbReference type="EC" id="6.1.1.11" evidence="1"/>
<dbReference type="OrthoDB" id="10264585at2759"/>
<dbReference type="Gene3D" id="1.10.287.40">
    <property type="entry name" value="Serine-tRNA synthetase, tRNA binding domain"/>
    <property type="match status" value="1"/>
</dbReference>
<name>A0A5M3N6L2_CONPW</name>
<dbReference type="RefSeq" id="XP_007763682.1">
    <property type="nucleotide sequence ID" value="XM_007765492.1"/>
</dbReference>
<evidence type="ECO:0000256" key="5">
    <source>
        <dbReference type="ARBA" id="ARBA00023146"/>
    </source>
</evidence>
<dbReference type="EMBL" id="JH711573">
    <property type="protein sequence ID" value="EIW87072.1"/>
    <property type="molecule type" value="Genomic_DNA"/>
</dbReference>
<sequence>MSWCRNRFVALAWRKCEHTVSRGPCPRYASHNAPTSDLPKPRLDYRAITEAATYKSHNAFNRKAPVPVGAIKSITRHYEERKAISGELDFKRHARNSIGQRIRNTKTPEEKKSVTEEAKALKADIHLLEMRLSELDDKLLELALVVPNDTHPSTPLGPEEAAVVLSTHGPEPLPCNPKRDHVSVGQALGLFGFEAGALVTGSSWYYLQAEAALLEMALTNYAMSIAVKHGYQPVMTPDVIRADIATRCGFQPRDERDVLDSQMYHIAQNSSSSHPDLVLSGTAEIPLAGLHANRVLEESSLPLRMVGLGRSFRAEAGARGADTRGLYRVHQFSKLELFVLSTENASEAAMEDIRRVQVEIFEGLGIPFRVLDMPTEELGASAFRKYDMEAWMPGRGSWGEISSTSNCTDYQARRLHIRYRRSTSLEDAAQPSVASLPFVHTLNGTAAAIPRLIVALVENGAIFNGEGKAVGLNLPHALKPYWMGSGTVTNRVRWV</sequence>
<feature type="binding site" evidence="8">
    <location>
        <position position="443"/>
    </location>
    <ligand>
        <name>L-serine</name>
        <dbReference type="ChEBI" id="CHEBI:33384"/>
    </ligand>
</feature>
<dbReference type="InterPro" id="IPR045864">
    <property type="entry name" value="aa-tRNA-synth_II/BPL/LPL"/>
</dbReference>
<evidence type="ECO:0000256" key="7">
    <source>
        <dbReference type="ARBA" id="ARBA00034892"/>
    </source>
</evidence>
<keyword evidence="2" id="KW-0436">Ligase</keyword>
<gene>
    <name evidence="12" type="ORF">CONPUDRAFT_161686</name>
</gene>
<evidence type="ECO:0000256" key="1">
    <source>
        <dbReference type="ARBA" id="ARBA00012840"/>
    </source>
</evidence>
<feature type="binding site" evidence="9">
    <location>
        <begin position="329"/>
        <end position="332"/>
    </location>
    <ligand>
        <name>ATP</name>
        <dbReference type="ChEBI" id="CHEBI:30616"/>
    </ligand>
</feature>
<dbReference type="GO" id="GO:0006434">
    <property type="term" value="P:seryl-tRNA aminoacylation"/>
    <property type="evidence" value="ECO:0007669"/>
    <property type="project" value="InterPro"/>
</dbReference>
<feature type="binding site" evidence="8">
    <location>
        <position position="336"/>
    </location>
    <ligand>
        <name>L-serine</name>
        <dbReference type="ChEBI" id="CHEBI:33384"/>
    </ligand>
</feature>
<dbReference type="InterPro" id="IPR002314">
    <property type="entry name" value="aa-tRNA-synt_IIb"/>
</dbReference>
<dbReference type="GO" id="GO:0005524">
    <property type="term" value="F:ATP binding"/>
    <property type="evidence" value="ECO:0007669"/>
    <property type="project" value="UniProtKB-KW"/>
</dbReference>
<dbReference type="Pfam" id="PF02403">
    <property type="entry name" value="Seryl_tRNA_N"/>
    <property type="match status" value="1"/>
</dbReference>
<feature type="coiled-coil region" evidence="10">
    <location>
        <begin position="111"/>
        <end position="138"/>
    </location>
</feature>
<dbReference type="Pfam" id="PF00587">
    <property type="entry name" value="tRNA-synt_2b"/>
    <property type="match status" value="1"/>
</dbReference>
<dbReference type="KEGG" id="cput:CONPUDRAFT_161686"/>
<dbReference type="InterPro" id="IPR010978">
    <property type="entry name" value="tRNA-bd_arm"/>
</dbReference>
<keyword evidence="13" id="KW-1185">Reference proteome</keyword>
<dbReference type="InterPro" id="IPR015866">
    <property type="entry name" value="Ser-tRNA-synth_1_N"/>
</dbReference>
<dbReference type="AlphaFoldDB" id="A0A5M3N6L2"/>
<protein>
    <recommendedName>
        <fullName evidence="1">serine--tRNA ligase</fullName>
        <ecNumber evidence="1">6.1.1.11</ecNumber>
    </recommendedName>
    <alternativeName>
        <fullName evidence="6">Seryl-tRNA synthetase</fullName>
    </alternativeName>
    <alternativeName>
        <fullName evidence="7">Seryl-tRNA(Ser) synthetase</fullName>
    </alternativeName>
</protein>
<evidence type="ECO:0000256" key="8">
    <source>
        <dbReference type="PIRSR" id="PIRSR001529-1"/>
    </source>
</evidence>
<evidence type="ECO:0000256" key="10">
    <source>
        <dbReference type="SAM" id="Coils"/>
    </source>
</evidence>
<feature type="binding site" evidence="9">
    <location>
        <begin position="313"/>
        <end position="315"/>
    </location>
    <ligand>
        <name>ATP</name>
        <dbReference type="ChEBI" id="CHEBI:30616"/>
    </ligand>
</feature>
<dbReference type="PRINTS" id="PR00981">
    <property type="entry name" value="TRNASYNTHSER"/>
</dbReference>
<feature type="binding site" evidence="8">
    <location>
        <position position="282"/>
    </location>
    <ligand>
        <name>L-serine</name>
        <dbReference type="ChEBI" id="CHEBI:33384"/>
    </ligand>
</feature>
<dbReference type="InterPro" id="IPR042103">
    <property type="entry name" value="SerRS_1_N_sf"/>
</dbReference>
<keyword evidence="10" id="KW-0175">Coiled coil</keyword>
<evidence type="ECO:0000256" key="6">
    <source>
        <dbReference type="ARBA" id="ARBA00031113"/>
    </source>
</evidence>
<dbReference type="InterPro" id="IPR006195">
    <property type="entry name" value="aa-tRNA-synth_II"/>
</dbReference>
<feature type="domain" description="Aminoacyl-transfer RNA synthetases class-II family profile" evidence="11">
    <location>
        <begin position="228"/>
        <end position="480"/>
    </location>
</feature>
<dbReference type="Proteomes" id="UP000053558">
    <property type="component" value="Unassembled WGS sequence"/>
</dbReference>
<organism evidence="12 13">
    <name type="scientific">Coniophora puteana (strain RWD-64-598)</name>
    <name type="common">Brown rot fungus</name>
    <dbReference type="NCBI Taxonomy" id="741705"/>
    <lineage>
        <taxon>Eukaryota</taxon>
        <taxon>Fungi</taxon>
        <taxon>Dikarya</taxon>
        <taxon>Basidiomycota</taxon>
        <taxon>Agaricomycotina</taxon>
        <taxon>Agaricomycetes</taxon>
        <taxon>Agaricomycetidae</taxon>
        <taxon>Boletales</taxon>
        <taxon>Coniophorineae</taxon>
        <taxon>Coniophoraceae</taxon>
        <taxon>Coniophora</taxon>
    </lineage>
</organism>
<evidence type="ECO:0000256" key="9">
    <source>
        <dbReference type="PIRSR" id="PIRSR001529-2"/>
    </source>
</evidence>
<dbReference type="SUPFAM" id="SSF55681">
    <property type="entry name" value="Class II aaRS and biotin synthetases"/>
    <property type="match status" value="1"/>
</dbReference>
<evidence type="ECO:0000259" key="11">
    <source>
        <dbReference type="PROSITE" id="PS50862"/>
    </source>
</evidence>
<comment type="caution">
    <text evidence="12">The sequence shown here is derived from an EMBL/GenBank/DDBJ whole genome shotgun (WGS) entry which is preliminary data.</text>
</comment>
<evidence type="ECO:0000256" key="2">
    <source>
        <dbReference type="ARBA" id="ARBA00022598"/>
    </source>
</evidence>